<reference evidence="1 2" key="1">
    <citation type="journal article" date="2011" name="J. Bacteriol.">
        <title>Genome sequence of 'Pedosphaera parvula' Ellin514, an aerobic Verrucomicrobial isolate from pasture soil.</title>
        <authorList>
            <person name="Kant R."/>
            <person name="van Passel M.W."/>
            <person name="Sangwan P."/>
            <person name="Palva A."/>
            <person name="Lucas S."/>
            <person name="Copeland A."/>
            <person name="Lapidus A."/>
            <person name="Glavina Del Rio T."/>
            <person name="Dalin E."/>
            <person name="Tice H."/>
            <person name="Bruce D."/>
            <person name="Goodwin L."/>
            <person name="Pitluck S."/>
            <person name="Chertkov O."/>
            <person name="Larimer F.W."/>
            <person name="Land M.L."/>
            <person name="Hauser L."/>
            <person name="Brettin T.S."/>
            <person name="Detter J.C."/>
            <person name="Han S."/>
            <person name="de Vos W.M."/>
            <person name="Janssen P.H."/>
            <person name="Smidt H."/>
        </authorList>
    </citation>
    <scope>NUCLEOTIDE SEQUENCE [LARGE SCALE GENOMIC DNA]</scope>
    <source>
        <strain evidence="1 2">Ellin514</strain>
    </source>
</reference>
<dbReference type="OrthoDB" id="706425at2"/>
<gene>
    <name evidence="1" type="ORF">Cflav_PD4457</name>
</gene>
<evidence type="ECO:0000313" key="2">
    <source>
        <dbReference type="Proteomes" id="UP000003688"/>
    </source>
</evidence>
<dbReference type="Proteomes" id="UP000003688">
    <property type="component" value="Unassembled WGS sequence"/>
</dbReference>
<dbReference type="AlphaFoldDB" id="B9XFS2"/>
<organism evidence="1 2">
    <name type="scientific">Pedosphaera parvula (strain Ellin514)</name>
    <dbReference type="NCBI Taxonomy" id="320771"/>
    <lineage>
        <taxon>Bacteria</taxon>
        <taxon>Pseudomonadati</taxon>
        <taxon>Verrucomicrobiota</taxon>
        <taxon>Pedosphaerae</taxon>
        <taxon>Pedosphaerales</taxon>
        <taxon>Pedosphaeraceae</taxon>
        <taxon>Pedosphaera</taxon>
    </lineage>
</organism>
<keyword evidence="2" id="KW-1185">Reference proteome</keyword>
<sequence>MSFSTATIFGKRTMNRIDARDYVEWAVERLVQGKDGYHLRILAGLDPMGSIFEAEEHFGQVLRELGIPEPDEAGKFRAYACDLAERIVAGTLEAKVGLKELYRICVATNYGSEFMVWLYLDDALDNIEAGVYPHTYEKATAENFNELVKMEARRFVDGIKKENGGEP</sequence>
<accession>B9XFS2</accession>
<proteinExistence type="predicted"/>
<evidence type="ECO:0000313" key="1">
    <source>
        <dbReference type="EMBL" id="EEF61436.1"/>
    </source>
</evidence>
<name>B9XFS2_PEDPL</name>
<protein>
    <submittedName>
        <fullName evidence="1">Uncharacterized protein</fullName>
    </submittedName>
</protein>
<dbReference type="EMBL" id="ABOX02000010">
    <property type="protein sequence ID" value="EEF61436.1"/>
    <property type="molecule type" value="Genomic_DNA"/>
</dbReference>
<comment type="caution">
    <text evidence="1">The sequence shown here is derived from an EMBL/GenBank/DDBJ whole genome shotgun (WGS) entry which is preliminary data.</text>
</comment>
<dbReference type="RefSeq" id="WP_007414668.1">
    <property type="nucleotide sequence ID" value="NZ_ABOX02000010.1"/>
</dbReference>